<reference evidence="2 3" key="1">
    <citation type="journal article" date="2018" name="Nat. Biotechnol.">
        <title>A standardized bacterial taxonomy based on genome phylogeny substantially revises the tree of life.</title>
        <authorList>
            <person name="Parks D.H."/>
            <person name="Chuvochina M."/>
            <person name="Waite D.W."/>
            <person name="Rinke C."/>
            <person name="Skarshewski A."/>
            <person name="Chaumeil P.A."/>
            <person name="Hugenholtz P."/>
        </authorList>
    </citation>
    <scope>NUCLEOTIDE SEQUENCE [LARGE SCALE GENOMIC DNA]</scope>
    <source>
        <strain evidence="2">UBA9375</strain>
    </source>
</reference>
<dbReference type="AlphaFoldDB" id="A0A3D3RH70"/>
<comment type="caution">
    <text evidence="2">The sequence shown here is derived from an EMBL/GenBank/DDBJ whole genome shotgun (WGS) entry which is preliminary data.</text>
</comment>
<gene>
    <name evidence="2" type="ORF">DIT97_32115</name>
</gene>
<dbReference type="EMBL" id="DQAY01000198">
    <property type="protein sequence ID" value="HCO27418.1"/>
    <property type="molecule type" value="Genomic_DNA"/>
</dbReference>
<protein>
    <submittedName>
        <fullName evidence="2">DinB family protein</fullName>
    </submittedName>
</protein>
<dbReference type="Gene3D" id="1.20.120.450">
    <property type="entry name" value="dinb family like domain"/>
    <property type="match status" value="1"/>
</dbReference>
<proteinExistence type="predicted"/>
<feature type="domain" description="DinB-like" evidence="1">
    <location>
        <begin position="68"/>
        <end position="199"/>
    </location>
</feature>
<dbReference type="Proteomes" id="UP000263642">
    <property type="component" value="Unassembled WGS sequence"/>
</dbReference>
<evidence type="ECO:0000313" key="2">
    <source>
        <dbReference type="EMBL" id="HCO27418.1"/>
    </source>
</evidence>
<dbReference type="InterPro" id="IPR024775">
    <property type="entry name" value="DinB-like"/>
</dbReference>
<evidence type="ECO:0000259" key="1">
    <source>
        <dbReference type="Pfam" id="PF12867"/>
    </source>
</evidence>
<organism evidence="2 3">
    <name type="scientific">Gimesia maris</name>
    <dbReference type="NCBI Taxonomy" id="122"/>
    <lineage>
        <taxon>Bacteria</taxon>
        <taxon>Pseudomonadati</taxon>
        <taxon>Planctomycetota</taxon>
        <taxon>Planctomycetia</taxon>
        <taxon>Planctomycetales</taxon>
        <taxon>Planctomycetaceae</taxon>
        <taxon>Gimesia</taxon>
    </lineage>
</organism>
<dbReference type="SUPFAM" id="SSF109854">
    <property type="entry name" value="DinB/YfiT-like putative metalloenzymes"/>
    <property type="match status" value="1"/>
</dbReference>
<accession>A0A3D3RH70</accession>
<name>A0A3D3RH70_9PLAN</name>
<sequence length="210" mass="24119">MTVKTAEYNSDLSDIIVRHFSEVDREVYDLKKNFTTASHFRAKRYSENMSIQIATLVELLKFNRIMTLKTIDEISSLTDPQSALAFRPGPGRAHIAWQFMHTAITEELFATDRLRKTDSKLSDLFSLYEKGSTAVDEIPSLDDIKNTLSQSRENLLETIQLIPETDLELVPAGLQERGWSYEMALKILCWHETHHQGQAHLTLNSWKAIH</sequence>
<dbReference type="Pfam" id="PF12867">
    <property type="entry name" value="DinB_2"/>
    <property type="match status" value="1"/>
</dbReference>
<evidence type="ECO:0000313" key="3">
    <source>
        <dbReference type="Proteomes" id="UP000263642"/>
    </source>
</evidence>
<dbReference type="InterPro" id="IPR034660">
    <property type="entry name" value="DinB/YfiT-like"/>
</dbReference>